<dbReference type="Pfam" id="PF06155">
    <property type="entry name" value="GBBH-like_N"/>
    <property type="match status" value="1"/>
</dbReference>
<keyword evidence="2" id="KW-0408">Iron</keyword>
<evidence type="ECO:0000256" key="1">
    <source>
        <dbReference type="ARBA" id="ARBA00022723"/>
    </source>
</evidence>
<sequence>MHAPERVTLHAATARLSLTWHEGQTQWIDNATLRERCPCSTCRRMAQSGAAPRSGPHIAIVEIQPMGYGVRIVFSDGHAQGIYPWEYLAGIAHTPVGP</sequence>
<dbReference type="GeneID" id="301982272"/>
<dbReference type="InterPro" id="IPR010376">
    <property type="entry name" value="GBBH-like_N"/>
</dbReference>
<dbReference type="Proteomes" id="UP000184395">
    <property type="component" value="Unassembled WGS sequence"/>
</dbReference>
<dbReference type="STRING" id="169427.SAMN05192548_1018108"/>
<dbReference type="GO" id="GO:0046872">
    <property type="term" value="F:metal ion binding"/>
    <property type="evidence" value="ECO:0007669"/>
    <property type="project" value="UniProtKB-KW"/>
</dbReference>
<evidence type="ECO:0000313" key="4">
    <source>
        <dbReference type="EMBL" id="SHK31296.1"/>
    </source>
</evidence>
<dbReference type="RefSeq" id="WP_073430004.1">
    <property type="nucleotide sequence ID" value="NZ_CADFGY010000018.1"/>
</dbReference>
<protein>
    <submittedName>
        <fullName evidence="4">DUF971 family protein</fullName>
    </submittedName>
</protein>
<dbReference type="Gene3D" id="3.30.2020.30">
    <property type="match status" value="1"/>
</dbReference>
<feature type="domain" description="Gamma-butyrobetaine hydroxylase-like N-terminal" evidence="3">
    <location>
        <begin position="8"/>
        <end position="88"/>
    </location>
</feature>
<dbReference type="EMBL" id="FRAB01000018">
    <property type="protein sequence ID" value="SHK31296.1"/>
    <property type="molecule type" value="Genomic_DNA"/>
</dbReference>
<reference evidence="4 5" key="1">
    <citation type="submission" date="2016-11" db="EMBL/GenBank/DDBJ databases">
        <authorList>
            <person name="Jaros S."/>
            <person name="Januszkiewicz K."/>
            <person name="Wedrychowicz H."/>
        </authorList>
    </citation>
    <scope>NUCLEOTIDE SEQUENCE [LARGE SCALE GENOMIC DNA]</scope>
    <source>
        <strain evidence="4 5">LMG 20594</strain>
    </source>
</reference>
<evidence type="ECO:0000313" key="5">
    <source>
        <dbReference type="Proteomes" id="UP000184395"/>
    </source>
</evidence>
<dbReference type="OrthoDB" id="9794178at2"/>
<evidence type="ECO:0000259" key="3">
    <source>
        <dbReference type="Pfam" id="PF06155"/>
    </source>
</evidence>
<organism evidence="4 5">
    <name type="scientific">Paraburkholderia terricola</name>
    <dbReference type="NCBI Taxonomy" id="169427"/>
    <lineage>
        <taxon>Bacteria</taxon>
        <taxon>Pseudomonadati</taxon>
        <taxon>Pseudomonadota</taxon>
        <taxon>Betaproteobacteria</taxon>
        <taxon>Burkholderiales</taxon>
        <taxon>Burkholderiaceae</taxon>
        <taxon>Paraburkholderia</taxon>
    </lineage>
</organism>
<dbReference type="PANTHER" id="PTHR35303">
    <property type="entry name" value="OS02G0197800 PROTEIN"/>
    <property type="match status" value="1"/>
</dbReference>
<accession>A0A1M6RFX0</accession>
<evidence type="ECO:0000256" key="2">
    <source>
        <dbReference type="ARBA" id="ARBA00023004"/>
    </source>
</evidence>
<gene>
    <name evidence="4" type="ORF">SAMN05192548_1018108</name>
</gene>
<name>A0A1M6RFX0_9BURK</name>
<keyword evidence="1" id="KW-0479">Metal-binding</keyword>
<dbReference type="KEGG" id="pts:CUJ90_29695"/>
<dbReference type="InterPro" id="IPR038492">
    <property type="entry name" value="GBBH-like_N_sf"/>
</dbReference>
<dbReference type="AlphaFoldDB" id="A0A1M6RFX0"/>
<proteinExistence type="predicted"/>